<keyword evidence="1" id="KW-1133">Transmembrane helix</keyword>
<feature type="transmembrane region" description="Helical" evidence="1">
    <location>
        <begin position="181"/>
        <end position="201"/>
    </location>
</feature>
<accession>A0A9X3TYM0</accession>
<gene>
    <name evidence="2" type="ORF">NYP16_09510</name>
</gene>
<keyword evidence="1" id="KW-0472">Membrane</keyword>
<feature type="transmembrane region" description="Helical" evidence="1">
    <location>
        <begin position="150"/>
        <end position="169"/>
    </location>
</feature>
<dbReference type="AlphaFoldDB" id="A0A9X3TYM0"/>
<protein>
    <submittedName>
        <fullName evidence="2">Uncharacterized protein</fullName>
    </submittedName>
</protein>
<sequence length="321" mass="36249">MTDPLPWRNRPLKRHLESIFLQLRAFLSKKPVQAILKWGLTSFVVGFLLWKMSQIGWTLILDNLPSSPWFYLLFLPIYCVLPISDLLIYRRLWHVSWRSFPVFLRKRIYNDAVVDYSGEAYLLTWAKANSPKDTSALFADVRDVNILSSVVSNMTMIFLALYLAATGILQNIFTTQTDLQSTLQIAAGFVVLFFVVLLLLGRRIFNLSLRHSLLIGGQHFLRMLLGQSLLLLQWHLAVPSVLLSEWLIFLSVNLFVGSLPLGSNRYVMQAGAGVALGTMLPVPQAAIAAFFALTAGVYLAFHLLVITVLHFWPQTAKKDAA</sequence>
<keyword evidence="3" id="KW-1185">Reference proteome</keyword>
<feature type="transmembrane region" description="Helical" evidence="1">
    <location>
        <begin position="34"/>
        <end position="50"/>
    </location>
</feature>
<name>A0A9X3TYM0_9PROT</name>
<feature type="transmembrane region" description="Helical" evidence="1">
    <location>
        <begin position="70"/>
        <end position="89"/>
    </location>
</feature>
<comment type="caution">
    <text evidence="2">The sequence shown here is derived from an EMBL/GenBank/DDBJ whole genome shotgun (WGS) entry which is preliminary data.</text>
</comment>
<dbReference type="Proteomes" id="UP001141619">
    <property type="component" value="Unassembled WGS sequence"/>
</dbReference>
<evidence type="ECO:0000313" key="2">
    <source>
        <dbReference type="EMBL" id="MDA5194186.1"/>
    </source>
</evidence>
<proteinExistence type="predicted"/>
<evidence type="ECO:0000256" key="1">
    <source>
        <dbReference type="SAM" id="Phobius"/>
    </source>
</evidence>
<dbReference type="RefSeq" id="WP_274943890.1">
    <property type="nucleotide sequence ID" value="NZ_JANWOI010000003.1"/>
</dbReference>
<organism evidence="2 3">
    <name type="scientific">Govanella unica</name>
    <dbReference type="NCBI Taxonomy" id="2975056"/>
    <lineage>
        <taxon>Bacteria</taxon>
        <taxon>Pseudomonadati</taxon>
        <taxon>Pseudomonadota</taxon>
        <taxon>Alphaproteobacteria</taxon>
        <taxon>Emcibacterales</taxon>
        <taxon>Govanellaceae</taxon>
        <taxon>Govanella</taxon>
    </lineage>
</organism>
<evidence type="ECO:0000313" key="3">
    <source>
        <dbReference type="Proteomes" id="UP001141619"/>
    </source>
</evidence>
<reference evidence="2" key="2">
    <citation type="journal article" date="2023" name="Syst. Appl. Microbiol.">
        <title>Govania unica gen. nov., sp. nov., a rare biosphere bacterium that represents a novel family in the class Alphaproteobacteria.</title>
        <authorList>
            <person name="Vandamme P."/>
            <person name="Peeters C."/>
            <person name="Hettiarachchi A."/>
            <person name="Cnockaert M."/>
            <person name="Carlier A."/>
        </authorList>
    </citation>
    <scope>NUCLEOTIDE SEQUENCE</scope>
    <source>
        <strain evidence="2">LMG 31809</strain>
    </source>
</reference>
<reference evidence="2" key="1">
    <citation type="submission" date="2022-08" db="EMBL/GenBank/DDBJ databases">
        <authorList>
            <person name="Vandamme P."/>
            <person name="Hettiarachchi A."/>
            <person name="Peeters C."/>
            <person name="Cnockaert M."/>
            <person name="Carlier A."/>
        </authorList>
    </citation>
    <scope>NUCLEOTIDE SEQUENCE</scope>
    <source>
        <strain evidence="2">LMG 31809</strain>
    </source>
</reference>
<keyword evidence="1" id="KW-0812">Transmembrane</keyword>
<dbReference type="EMBL" id="JANWOI010000003">
    <property type="protein sequence ID" value="MDA5194186.1"/>
    <property type="molecule type" value="Genomic_DNA"/>
</dbReference>
<feature type="transmembrane region" description="Helical" evidence="1">
    <location>
        <begin position="287"/>
        <end position="312"/>
    </location>
</feature>